<dbReference type="PANTHER" id="PTHR31672">
    <property type="entry name" value="BNACNNG10540D PROTEIN"/>
    <property type="match status" value="1"/>
</dbReference>
<evidence type="ECO:0000313" key="2">
    <source>
        <dbReference type="Proteomes" id="UP001633002"/>
    </source>
</evidence>
<dbReference type="Proteomes" id="UP001633002">
    <property type="component" value="Unassembled WGS sequence"/>
</dbReference>
<dbReference type="InterPro" id="IPR036047">
    <property type="entry name" value="F-box-like_dom_sf"/>
</dbReference>
<proteinExistence type="predicted"/>
<reference evidence="1 2" key="1">
    <citation type="submission" date="2024-09" db="EMBL/GenBank/DDBJ databases">
        <title>Chromosome-scale assembly of Riccia sorocarpa.</title>
        <authorList>
            <person name="Paukszto L."/>
        </authorList>
    </citation>
    <scope>NUCLEOTIDE SEQUENCE [LARGE SCALE GENOMIC DNA]</scope>
    <source>
        <strain evidence="1">LP-2024</strain>
        <tissue evidence="1">Aerial parts of the thallus</tissue>
    </source>
</reference>
<organism evidence="1 2">
    <name type="scientific">Riccia sorocarpa</name>
    <dbReference type="NCBI Taxonomy" id="122646"/>
    <lineage>
        <taxon>Eukaryota</taxon>
        <taxon>Viridiplantae</taxon>
        <taxon>Streptophyta</taxon>
        <taxon>Embryophyta</taxon>
        <taxon>Marchantiophyta</taxon>
        <taxon>Marchantiopsida</taxon>
        <taxon>Marchantiidae</taxon>
        <taxon>Marchantiales</taxon>
        <taxon>Ricciaceae</taxon>
        <taxon>Riccia</taxon>
    </lineage>
</organism>
<comment type="caution">
    <text evidence="1">The sequence shown here is derived from an EMBL/GenBank/DDBJ whole genome shotgun (WGS) entry which is preliminary data.</text>
</comment>
<evidence type="ECO:0000313" key="1">
    <source>
        <dbReference type="EMBL" id="KAL3691466.1"/>
    </source>
</evidence>
<dbReference type="InterPro" id="IPR050796">
    <property type="entry name" value="SCF_F-box_component"/>
</dbReference>
<gene>
    <name evidence="1" type="ORF">R1sor_005117</name>
</gene>
<dbReference type="EMBL" id="JBJQOH010000003">
    <property type="protein sequence ID" value="KAL3691466.1"/>
    <property type="molecule type" value="Genomic_DNA"/>
</dbReference>
<name>A0ABD3HMW2_9MARC</name>
<dbReference type="SUPFAM" id="SSF81383">
    <property type="entry name" value="F-box domain"/>
    <property type="match status" value="1"/>
</dbReference>
<protein>
    <recommendedName>
        <fullName evidence="3">F-box domain-containing protein</fullName>
    </recommendedName>
</protein>
<evidence type="ECO:0008006" key="3">
    <source>
        <dbReference type="Google" id="ProtNLM"/>
    </source>
</evidence>
<accession>A0ABD3HMW2</accession>
<dbReference type="PANTHER" id="PTHR31672:SF2">
    <property type="entry name" value="F-BOX DOMAIN-CONTAINING PROTEIN"/>
    <property type="match status" value="1"/>
</dbReference>
<sequence>MELLTVVLTNLPGSVLKTFCSVSRSWNALIESPEFARRCSSVESFICYFFPGTGEIDDVPVILRNNLKFGSWEGRGSKPESGVDFVFIAADHGLFCYRLDNTDEHEPKICLCVHNPVTDLCRWIMVPYTFEDGMANRREKSVLGGLIMDQSTGEIRERIIDRSIRCGDEVCWLVGRNTDGGWLRTLIRYNMKLDTWSAVSKLWSYREENTSGANPIHLASFENQLFLVNFDSSSKRRSLRVSEFINLVPGLRKFGMEEFAMLLEQGEFTRSLDGFSPYRAAAGNGTWFVECYRKIRKRPRRPELTVFAFSKNSSVIRLPAVYVDSSRVELCHLAATFKAFA</sequence>
<keyword evidence="2" id="KW-1185">Reference proteome</keyword>
<dbReference type="AlphaFoldDB" id="A0ABD3HMW2"/>